<name>A0A1G1Y075_9BACT</name>
<feature type="signal peptide" evidence="2">
    <location>
        <begin position="1"/>
        <end position="27"/>
    </location>
</feature>
<gene>
    <name evidence="3" type="ORF">A2663_02885</name>
</gene>
<evidence type="ECO:0000256" key="2">
    <source>
        <dbReference type="SAM" id="SignalP"/>
    </source>
</evidence>
<dbReference type="InterPro" id="IPR043993">
    <property type="entry name" value="T4SS_pilin"/>
</dbReference>
<feature type="transmembrane region" description="Helical" evidence="1">
    <location>
        <begin position="116"/>
        <end position="140"/>
    </location>
</feature>
<evidence type="ECO:0000256" key="1">
    <source>
        <dbReference type="SAM" id="Phobius"/>
    </source>
</evidence>
<keyword evidence="2" id="KW-0732">Signal</keyword>
<dbReference type="Proteomes" id="UP000178432">
    <property type="component" value="Unassembled WGS sequence"/>
</dbReference>
<keyword evidence="1" id="KW-0812">Transmembrane</keyword>
<evidence type="ECO:0000313" key="3">
    <source>
        <dbReference type="EMBL" id="OGY45745.1"/>
    </source>
</evidence>
<protein>
    <submittedName>
        <fullName evidence="3">Uncharacterized protein</fullName>
    </submittedName>
</protein>
<dbReference type="EMBL" id="MHIF01000073">
    <property type="protein sequence ID" value="OGY45745.1"/>
    <property type="molecule type" value="Genomic_DNA"/>
</dbReference>
<dbReference type="Pfam" id="PF18895">
    <property type="entry name" value="T4SS_pilin"/>
    <property type="match status" value="1"/>
</dbReference>
<accession>A0A1G1Y075</accession>
<comment type="caution">
    <text evidence="3">The sequence shown here is derived from an EMBL/GenBank/DDBJ whole genome shotgun (WGS) entry which is preliminary data.</text>
</comment>
<keyword evidence="1" id="KW-1133">Transmembrane helix</keyword>
<feature type="transmembrane region" description="Helical" evidence="1">
    <location>
        <begin position="72"/>
        <end position="95"/>
    </location>
</feature>
<organism evidence="3 4">
    <name type="scientific">Candidatus Buchananbacteria bacterium RIFCSPHIGHO2_01_FULL_46_12</name>
    <dbReference type="NCBI Taxonomy" id="1797536"/>
    <lineage>
        <taxon>Bacteria</taxon>
        <taxon>Candidatus Buchananiibacteriota</taxon>
    </lineage>
</organism>
<keyword evidence="1" id="KW-0472">Membrane</keyword>
<sequence length="144" mass="15353">MKKKFFKKYFIFIFILAFLIMPAAGFAAGPKASLPGQSVGGVEAVKGGLDLTASTAGISTEETDLPKILGKFINYLFGIVAVIFLTITLAGGYIWMTAGGNEENVKKAKSFIINGINGMIVIFLAYALVYVILFALNAAITTTK</sequence>
<feature type="chain" id="PRO_5009581429" evidence="2">
    <location>
        <begin position="28"/>
        <end position="144"/>
    </location>
</feature>
<dbReference type="AlphaFoldDB" id="A0A1G1Y075"/>
<proteinExistence type="predicted"/>
<evidence type="ECO:0000313" key="4">
    <source>
        <dbReference type="Proteomes" id="UP000178432"/>
    </source>
</evidence>
<reference evidence="3 4" key="1">
    <citation type="journal article" date="2016" name="Nat. Commun.">
        <title>Thousands of microbial genomes shed light on interconnected biogeochemical processes in an aquifer system.</title>
        <authorList>
            <person name="Anantharaman K."/>
            <person name="Brown C.T."/>
            <person name="Hug L.A."/>
            <person name="Sharon I."/>
            <person name="Castelle C.J."/>
            <person name="Probst A.J."/>
            <person name="Thomas B.C."/>
            <person name="Singh A."/>
            <person name="Wilkins M.J."/>
            <person name="Karaoz U."/>
            <person name="Brodie E.L."/>
            <person name="Williams K.H."/>
            <person name="Hubbard S.S."/>
            <person name="Banfield J.F."/>
        </authorList>
    </citation>
    <scope>NUCLEOTIDE SEQUENCE [LARGE SCALE GENOMIC DNA]</scope>
</reference>